<dbReference type="EMBL" id="ML210161">
    <property type="protein sequence ID" value="TFK27807.1"/>
    <property type="molecule type" value="Genomic_DNA"/>
</dbReference>
<name>A0A5C3L4U0_COPMA</name>
<dbReference type="AlphaFoldDB" id="A0A5C3L4U0"/>
<evidence type="ECO:0000313" key="3">
    <source>
        <dbReference type="EMBL" id="TFK27807.1"/>
    </source>
</evidence>
<evidence type="ECO:0000256" key="2">
    <source>
        <dbReference type="SAM" id="SignalP"/>
    </source>
</evidence>
<feature type="compositionally biased region" description="Low complexity" evidence="1">
    <location>
        <begin position="303"/>
        <end position="362"/>
    </location>
</feature>
<accession>A0A5C3L4U0</accession>
<evidence type="ECO:0000256" key="1">
    <source>
        <dbReference type="SAM" id="MobiDB-lite"/>
    </source>
</evidence>
<reference evidence="3 4" key="1">
    <citation type="journal article" date="2019" name="Nat. Ecol. Evol.">
        <title>Megaphylogeny resolves global patterns of mushroom evolution.</title>
        <authorList>
            <person name="Varga T."/>
            <person name="Krizsan K."/>
            <person name="Foldi C."/>
            <person name="Dima B."/>
            <person name="Sanchez-Garcia M."/>
            <person name="Sanchez-Ramirez S."/>
            <person name="Szollosi G.J."/>
            <person name="Szarkandi J.G."/>
            <person name="Papp V."/>
            <person name="Albert L."/>
            <person name="Andreopoulos W."/>
            <person name="Angelini C."/>
            <person name="Antonin V."/>
            <person name="Barry K.W."/>
            <person name="Bougher N.L."/>
            <person name="Buchanan P."/>
            <person name="Buyck B."/>
            <person name="Bense V."/>
            <person name="Catcheside P."/>
            <person name="Chovatia M."/>
            <person name="Cooper J."/>
            <person name="Damon W."/>
            <person name="Desjardin D."/>
            <person name="Finy P."/>
            <person name="Geml J."/>
            <person name="Haridas S."/>
            <person name="Hughes K."/>
            <person name="Justo A."/>
            <person name="Karasinski D."/>
            <person name="Kautmanova I."/>
            <person name="Kiss B."/>
            <person name="Kocsube S."/>
            <person name="Kotiranta H."/>
            <person name="LaButti K.M."/>
            <person name="Lechner B.E."/>
            <person name="Liimatainen K."/>
            <person name="Lipzen A."/>
            <person name="Lukacs Z."/>
            <person name="Mihaltcheva S."/>
            <person name="Morgado L.N."/>
            <person name="Niskanen T."/>
            <person name="Noordeloos M.E."/>
            <person name="Ohm R.A."/>
            <person name="Ortiz-Santana B."/>
            <person name="Ovrebo C."/>
            <person name="Racz N."/>
            <person name="Riley R."/>
            <person name="Savchenko A."/>
            <person name="Shiryaev A."/>
            <person name="Soop K."/>
            <person name="Spirin V."/>
            <person name="Szebenyi C."/>
            <person name="Tomsovsky M."/>
            <person name="Tulloss R.E."/>
            <person name="Uehling J."/>
            <person name="Grigoriev I.V."/>
            <person name="Vagvolgyi C."/>
            <person name="Papp T."/>
            <person name="Martin F.M."/>
            <person name="Miettinen O."/>
            <person name="Hibbett D.S."/>
            <person name="Nagy L.G."/>
        </authorList>
    </citation>
    <scope>NUCLEOTIDE SEQUENCE [LARGE SCALE GENOMIC DNA]</scope>
    <source>
        <strain evidence="3 4">CBS 121175</strain>
    </source>
</reference>
<evidence type="ECO:0000313" key="4">
    <source>
        <dbReference type="Proteomes" id="UP000307440"/>
    </source>
</evidence>
<feature type="compositionally biased region" description="Basic and acidic residues" evidence="1">
    <location>
        <begin position="107"/>
        <end position="138"/>
    </location>
</feature>
<feature type="signal peptide" evidence="2">
    <location>
        <begin position="1"/>
        <end position="21"/>
    </location>
</feature>
<dbReference type="Proteomes" id="UP000307440">
    <property type="component" value="Unassembled WGS sequence"/>
</dbReference>
<feature type="region of interest" description="Disordered" evidence="1">
    <location>
        <begin position="98"/>
        <end position="211"/>
    </location>
</feature>
<keyword evidence="4" id="KW-1185">Reference proteome</keyword>
<feature type="region of interest" description="Disordered" evidence="1">
    <location>
        <begin position="303"/>
        <end position="374"/>
    </location>
</feature>
<gene>
    <name evidence="3" type="ORF">FA15DRAFT_753996</name>
</gene>
<organism evidence="3 4">
    <name type="scientific">Coprinopsis marcescibilis</name>
    <name type="common">Agaric fungus</name>
    <name type="synonym">Psathyrella marcescibilis</name>
    <dbReference type="NCBI Taxonomy" id="230819"/>
    <lineage>
        <taxon>Eukaryota</taxon>
        <taxon>Fungi</taxon>
        <taxon>Dikarya</taxon>
        <taxon>Basidiomycota</taxon>
        <taxon>Agaricomycotina</taxon>
        <taxon>Agaricomycetes</taxon>
        <taxon>Agaricomycetidae</taxon>
        <taxon>Agaricales</taxon>
        <taxon>Agaricineae</taxon>
        <taxon>Psathyrellaceae</taxon>
        <taxon>Coprinopsis</taxon>
    </lineage>
</organism>
<feature type="compositionally biased region" description="Basic and acidic residues" evidence="1">
    <location>
        <begin position="163"/>
        <end position="173"/>
    </location>
</feature>
<sequence>MIYPATLILATLVFNAASGLGAPVRVTQSTHVSRADSDDLAARKVIVDVPARVRSVEATSENDTRDTSSQPIEARDSLPEVDRLVRRFPRRHLADFYRRSTQPEARSPVEARSEQIEAPELQRRYPRRGLAEMYEKRATPPSEEPVARSEQDEPLYRRFPRKVYADNVKRQEETPAGEPTPAASESPAATADGAAPTGDAAASSSAPAATGAPTATATVSVSTATATIAPSTPLTPGNPGTPANLDVLIANITSTADDGFQEGTTIKETTLFVNKITHISGTKDKAAQNIVESKVIATTVTATPSAPTATASSEAAPSAAVTGTPVEGAPAAESPSATSAPEAQPTTTAAAAGGEPAATGEAVPSGEPSAAGAARRANIRRNVGFSGAAYASYAKRNVN</sequence>
<feature type="compositionally biased region" description="Low complexity" evidence="1">
    <location>
        <begin position="174"/>
        <end position="211"/>
    </location>
</feature>
<feature type="compositionally biased region" description="Polar residues" evidence="1">
    <location>
        <begin position="57"/>
        <end position="71"/>
    </location>
</feature>
<proteinExistence type="predicted"/>
<feature type="region of interest" description="Disordered" evidence="1">
    <location>
        <begin position="56"/>
        <end position="78"/>
    </location>
</feature>
<dbReference type="OrthoDB" id="3068363at2759"/>
<keyword evidence="2" id="KW-0732">Signal</keyword>
<feature type="compositionally biased region" description="Basic and acidic residues" evidence="1">
    <location>
        <begin position="145"/>
        <end position="156"/>
    </location>
</feature>
<protein>
    <submittedName>
        <fullName evidence="3">Uncharacterized protein</fullName>
    </submittedName>
</protein>
<feature type="chain" id="PRO_5023040601" evidence="2">
    <location>
        <begin position="22"/>
        <end position="399"/>
    </location>
</feature>